<dbReference type="AlphaFoldDB" id="A0AAU7CET8"/>
<gene>
    <name evidence="3" type="ORF">V5E97_34800</name>
</gene>
<feature type="signal peptide" evidence="2">
    <location>
        <begin position="1"/>
        <end position="23"/>
    </location>
</feature>
<dbReference type="RefSeq" id="WP_406696171.1">
    <property type="nucleotide sequence ID" value="NZ_CP155447.1"/>
</dbReference>
<accession>A0AAU7CET8</accession>
<feature type="chain" id="PRO_5043672083" evidence="2">
    <location>
        <begin position="24"/>
        <end position="268"/>
    </location>
</feature>
<feature type="region of interest" description="Disordered" evidence="1">
    <location>
        <begin position="84"/>
        <end position="122"/>
    </location>
</feature>
<proteinExistence type="predicted"/>
<evidence type="ECO:0000256" key="2">
    <source>
        <dbReference type="SAM" id="SignalP"/>
    </source>
</evidence>
<feature type="compositionally biased region" description="Low complexity" evidence="1">
    <location>
        <begin position="92"/>
        <end position="119"/>
    </location>
</feature>
<protein>
    <submittedName>
        <fullName evidence="3">Uncharacterized protein</fullName>
    </submittedName>
</protein>
<keyword evidence="2" id="KW-0732">Signal</keyword>
<reference evidence="3" key="1">
    <citation type="submission" date="2024-05" db="EMBL/GenBank/DDBJ databases">
        <title>Planctomycetes of the genus Singulisphaera possess chitinolytic capabilities.</title>
        <authorList>
            <person name="Ivanova A."/>
        </authorList>
    </citation>
    <scope>NUCLEOTIDE SEQUENCE</scope>
    <source>
        <strain evidence="3">Ch08T</strain>
    </source>
</reference>
<organism evidence="3">
    <name type="scientific">Singulisphaera sp. Ch08</name>
    <dbReference type="NCBI Taxonomy" id="3120278"/>
    <lineage>
        <taxon>Bacteria</taxon>
        <taxon>Pseudomonadati</taxon>
        <taxon>Planctomycetota</taxon>
        <taxon>Planctomycetia</taxon>
        <taxon>Isosphaerales</taxon>
        <taxon>Isosphaeraceae</taxon>
        <taxon>Singulisphaera</taxon>
    </lineage>
</organism>
<evidence type="ECO:0000256" key="1">
    <source>
        <dbReference type="SAM" id="MobiDB-lite"/>
    </source>
</evidence>
<name>A0AAU7CET8_9BACT</name>
<sequence length="268" mass="27201">MTKFKVLGVAALALLTLARDATAQRGGGAVRTGARGAVVGGLVGGESGAATGAKIGVVTGAARSVGQEAQARAQYQATAAYQSAPRSDFNQAPPAVLGTAPPAATAPPTTTAAPAATTPRGEAVVQKNGKPVVAVTLPSDWKQALGANYISGVSADGQAYAMIATLDGVADKPAGIDKVKQGLLRYLQDIKYDDQTETKRGALVVTGTGKGKKSGVDVVFAVGVMDAGPGQIVGAAFILDSRIEDYYKETIRQICQTVRIGDDFAAKK</sequence>
<dbReference type="EMBL" id="CP155447">
    <property type="protein sequence ID" value="XBH03437.1"/>
    <property type="molecule type" value="Genomic_DNA"/>
</dbReference>
<evidence type="ECO:0000313" key="3">
    <source>
        <dbReference type="EMBL" id="XBH03437.1"/>
    </source>
</evidence>